<name>A0A1Y2G0B8_9BASI</name>
<dbReference type="EMBL" id="MCGR01000011">
    <property type="protein sequence ID" value="ORY88327.1"/>
    <property type="molecule type" value="Genomic_DNA"/>
</dbReference>
<proteinExistence type="predicted"/>
<reference evidence="1 2" key="1">
    <citation type="submission" date="2016-07" db="EMBL/GenBank/DDBJ databases">
        <title>Pervasive Adenine N6-methylation of Active Genes in Fungi.</title>
        <authorList>
            <consortium name="DOE Joint Genome Institute"/>
            <person name="Mondo S.J."/>
            <person name="Dannebaum R.O."/>
            <person name="Kuo R.C."/>
            <person name="Labutti K."/>
            <person name="Haridas S."/>
            <person name="Kuo A."/>
            <person name="Salamov A."/>
            <person name="Ahrendt S.R."/>
            <person name="Lipzen A."/>
            <person name="Sullivan W."/>
            <person name="Andreopoulos W.B."/>
            <person name="Clum A."/>
            <person name="Lindquist E."/>
            <person name="Daum C."/>
            <person name="Ramamoorthy G.K."/>
            <person name="Gryganskyi A."/>
            <person name="Culley D."/>
            <person name="Magnuson J.K."/>
            <person name="James T.Y."/>
            <person name="O'Malley M.A."/>
            <person name="Stajich J.E."/>
            <person name="Spatafora J.W."/>
            <person name="Visel A."/>
            <person name="Grigoriev I.V."/>
        </authorList>
    </citation>
    <scope>NUCLEOTIDE SEQUENCE [LARGE SCALE GENOMIC DNA]</scope>
    <source>
        <strain evidence="1 2">62-1032</strain>
    </source>
</reference>
<dbReference type="InParanoid" id="A0A1Y2G0B8"/>
<gene>
    <name evidence="1" type="ORF">BCR35DRAFT_301864</name>
</gene>
<dbReference type="AlphaFoldDB" id="A0A1Y2G0B8"/>
<accession>A0A1Y2G0B8</accession>
<evidence type="ECO:0000313" key="2">
    <source>
        <dbReference type="Proteomes" id="UP000193467"/>
    </source>
</evidence>
<sequence>MPSDLRPRRQRSSAFPVTPFQAALLFLLAFTYSFASIHYHLPPFSWIDDWKHRHDKVVQHRPAFKKVERYSPEHRYRPAASPVIRTVGKDGKVVIKGQYH</sequence>
<protein>
    <submittedName>
        <fullName evidence="1">Uncharacterized protein</fullName>
    </submittedName>
</protein>
<dbReference type="OrthoDB" id="2538110at2759"/>
<comment type="caution">
    <text evidence="1">The sequence shown here is derived from an EMBL/GenBank/DDBJ whole genome shotgun (WGS) entry which is preliminary data.</text>
</comment>
<evidence type="ECO:0000313" key="1">
    <source>
        <dbReference type="EMBL" id="ORY88327.1"/>
    </source>
</evidence>
<organism evidence="1 2">
    <name type="scientific">Leucosporidium creatinivorum</name>
    <dbReference type="NCBI Taxonomy" id="106004"/>
    <lineage>
        <taxon>Eukaryota</taxon>
        <taxon>Fungi</taxon>
        <taxon>Dikarya</taxon>
        <taxon>Basidiomycota</taxon>
        <taxon>Pucciniomycotina</taxon>
        <taxon>Microbotryomycetes</taxon>
        <taxon>Leucosporidiales</taxon>
        <taxon>Leucosporidium</taxon>
    </lineage>
</organism>
<keyword evidence="2" id="KW-1185">Reference proteome</keyword>
<dbReference type="Proteomes" id="UP000193467">
    <property type="component" value="Unassembled WGS sequence"/>
</dbReference>